<organism evidence="1 2">
    <name type="scientific">Catellatospora coxensis</name>
    <dbReference type="NCBI Taxonomy" id="310354"/>
    <lineage>
        <taxon>Bacteria</taxon>
        <taxon>Bacillati</taxon>
        <taxon>Actinomycetota</taxon>
        <taxon>Actinomycetes</taxon>
        <taxon>Micromonosporales</taxon>
        <taxon>Micromonosporaceae</taxon>
        <taxon>Catellatospora</taxon>
    </lineage>
</organism>
<dbReference type="EMBL" id="BONI01000002">
    <property type="protein sequence ID" value="GIG03656.1"/>
    <property type="molecule type" value="Genomic_DNA"/>
</dbReference>
<name>A0A8J3P6N6_9ACTN</name>
<sequence length="224" mass="23678">MGVMSEAERSAGWTAEDAVTRLSDATASAHVAGGQAPAGHGYIAGLGWYRVWRRGQRVAAPPAGLSADARSRRRFAERLADTLAYPGEDVARYGHGGDMFGACSEFVPVAASPVAQRVIADAEAVAERVAAVEGETRVYDTGAGAVVLVHGPDWSLLFEHDSFGVTIRVCGDEWDEVALAVDEDPDPQVQAQLLTMVYDVLFQLQRVSVGGDRFAEAASGSGDQ</sequence>
<keyword evidence="2" id="KW-1185">Reference proteome</keyword>
<evidence type="ECO:0000313" key="2">
    <source>
        <dbReference type="Proteomes" id="UP000630887"/>
    </source>
</evidence>
<dbReference type="AlphaFoldDB" id="A0A8J3P6N6"/>
<accession>A0A8J3P6N6</accession>
<dbReference type="Proteomes" id="UP000630887">
    <property type="component" value="Unassembled WGS sequence"/>
</dbReference>
<comment type="caution">
    <text evidence="1">The sequence shown here is derived from an EMBL/GenBank/DDBJ whole genome shotgun (WGS) entry which is preliminary data.</text>
</comment>
<protein>
    <submittedName>
        <fullName evidence="1">Uncharacterized protein</fullName>
    </submittedName>
</protein>
<proteinExistence type="predicted"/>
<dbReference type="RefSeq" id="WP_203688127.1">
    <property type="nucleotide sequence ID" value="NZ_BAAALC010000001.1"/>
</dbReference>
<reference evidence="1 2" key="1">
    <citation type="submission" date="2021-01" db="EMBL/GenBank/DDBJ databases">
        <title>Whole genome shotgun sequence of Catellatospora coxensis NBRC 107359.</title>
        <authorList>
            <person name="Komaki H."/>
            <person name="Tamura T."/>
        </authorList>
    </citation>
    <scope>NUCLEOTIDE SEQUENCE [LARGE SCALE GENOMIC DNA]</scope>
    <source>
        <strain evidence="1 2">NBRC 107359</strain>
    </source>
</reference>
<gene>
    <name evidence="1" type="ORF">Cco03nite_03560</name>
</gene>
<evidence type="ECO:0000313" key="1">
    <source>
        <dbReference type="EMBL" id="GIG03656.1"/>
    </source>
</evidence>